<evidence type="ECO:0000313" key="3">
    <source>
        <dbReference type="Proteomes" id="UP000178520"/>
    </source>
</evidence>
<dbReference type="STRING" id="1802660.A2735_02195"/>
<comment type="caution">
    <text evidence="2">The sequence shown here is derived from an EMBL/GenBank/DDBJ whole genome shotgun (WGS) entry which is preliminary data.</text>
</comment>
<evidence type="ECO:0000256" key="1">
    <source>
        <dbReference type="SAM" id="MobiDB-lite"/>
    </source>
</evidence>
<evidence type="ECO:0000313" key="2">
    <source>
        <dbReference type="EMBL" id="OGM97521.1"/>
    </source>
</evidence>
<gene>
    <name evidence="2" type="ORF">A2735_02195</name>
</gene>
<sequence>MHRCLIEFSSDWDEETTKKILGLVVDRAEGLRAKVTRKEFVLDQALVLRQRRDAAKRPRIPQPADSSRGAGCDWDPLG</sequence>
<name>A0A1F8E9F0_9BACT</name>
<dbReference type="AlphaFoldDB" id="A0A1F8E9F0"/>
<accession>A0A1F8E9F0</accession>
<organism evidence="2 3">
    <name type="scientific">Candidatus Yanofskybacteria bacterium RIFCSPHIGHO2_01_FULL_41_21</name>
    <dbReference type="NCBI Taxonomy" id="1802660"/>
    <lineage>
        <taxon>Bacteria</taxon>
        <taxon>Candidatus Yanofskyibacteriota</taxon>
    </lineage>
</organism>
<reference evidence="2 3" key="1">
    <citation type="journal article" date="2016" name="Nat. Commun.">
        <title>Thousands of microbial genomes shed light on interconnected biogeochemical processes in an aquifer system.</title>
        <authorList>
            <person name="Anantharaman K."/>
            <person name="Brown C.T."/>
            <person name="Hug L.A."/>
            <person name="Sharon I."/>
            <person name="Castelle C.J."/>
            <person name="Probst A.J."/>
            <person name="Thomas B.C."/>
            <person name="Singh A."/>
            <person name="Wilkins M.J."/>
            <person name="Karaoz U."/>
            <person name="Brodie E.L."/>
            <person name="Williams K.H."/>
            <person name="Hubbard S.S."/>
            <person name="Banfield J.F."/>
        </authorList>
    </citation>
    <scope>NUCLEOTIDE SEQUENCE [LARGE SCALE GENOMIC DNA]</scope>
</reference>
<dbReference type="Proteomes" id="UP000178520">
    <property type="component" value="Unassembled WGS sequence"/>
</dbReference>
<dbReference type="EMBL" id="MGJA01000012">
    <property type="protein sequence ID" value="OGM97521.1"/>
    <property type="molecule type" value="Genomic_DNA"/>
</dbReference>
<feature type="region of interest" description="Disordered" evidence="1">
    <location>
        <begin position="53"/>
        <end position="78"/>
    </location>
</feature>
<proteinExistence type="predicted"/>
<protein>
    <submittedName>
        <fullName evidence="2">Uncharacterized protein</fullName>
    </submittedName>
</protein>